<keyword evidence="1" id="KW-0732">Signal</keyword>
<gene>
    <name evidence="2" type="ordered locus">LRHM_0666</name>
</gene>
<reference evidence="2 3" key="1">
    <citation type="journal article" date="2009" name="J. Bacteriol.">
        <title>Complete genome sequence of the probiotic Lactobacillus rhamnosus ATCC 53103.</title>
        <authorList>
            <person name="Morita H."/>
            <person name="Toh H."/>
            <person name="Oshima K."/>
            <person name="Murakami M."/>
            <person name="Taylor T.D."/>
            <person name="Igimi S."/>
            <person name="Hattori M."/>
        </authorList>
    </citation>
    <scope>NUCLEOTIDE SEQUENCE [LARGE SCALE GENOMIC DNA]</scope>
    <source>
        <strain evidence="3">ATCC 53103 / LMG 18243 / GG [Tokyo]</strain>
    </source>
</reference>
<dbReference type="Proteomes" id="UP000002067">
    <property type="component" value="Chromosome"/>
</dbReference>
<dbReference type="CDD" id="cd06325">
    <property type="entry name" value="PBP1_ABC_unchar_transporter"/>
    <property type="match status" value="1"/>
</dbReference>
<sequence>MMIKRMMIKKMAAVVAAALTVVALAGCGKSTSAAADKSQVKVGVLQLIDQQALTAARKGFTEELAKAGYKGKKIKLDYVNAQGDQSNLQTMSQRLKRDKNDVNLAIATPAAQALHKEDATTPMLFTAVTDPKAAGLVSNPSKPDKNATGVTDKVDVAGQISFIHKVFPKAKKIGLLFNAAEENSQVQVKLAKAAIKKLGLTAVEKTAATTNDVEQSATALMKQSDVIYIPTDNTMAASMATIGKVSTKEKVPVVPADATMVKLAGVATVGINYEDLGKQTGKLAVKLLKGKQVKDLAVETPAKTRLVTNPKRMQQFGLTEAMLKQAE</sequence>
<dbReference type="KEGG" id="lrg:LRHM_0666"/>
<name>A0A809MZS0_LACRG</name>
<accession>A0A809MZS0</accession>
<dbReference type="AlphaFoldDB" id="A0A809MZS0"/>
<dbReference type="Pfam" id="PF04392">
    <property type="entry name" value="ABC_sub_bind"/>
    <property type="match status" value="1"/>
</dbReference>
<feature type="chain" id="PRO_5039334697" evidence="1">
    <location>
        <begin position="26"/>
        <end position="327"/>
    </location>
</feature>
<dbReference type="SUPFAM" id="SSF53822">
    <property type="entry name" value="Periplasmic binding protein-like I"/>
    <property type="match status" value="1"/>
</dbReference>
<dbReference type="PROSITE" id="PS51257">
    <property type="entry name" value="PROKAR_LIPOPROTEIN"/>
    <property type="match status" value="1"/>
</dbReference>
<dbReference type="PANTHER" id="PTHR35271:SF1">
    <property type="entry name" value="ABC TRANSPORTER, SUBSTRATE-BINDING LIPOPROTEIN"/>
    <property type="match status" value="1"/>
</dbReference>
<evidence type="ECO:0000313" key="2">
    <source>
        <dbReference type="EMBL" id="BAI41193.1"/>
    </source>
</evidence>
<dbReference type="Gene3D" id="3.40.50.2300">
    <property type="match status" value="2"/>
</dbReference>
<dbReference type="PANTHER" id="PTHR35271">
    <property type="entry name" value="ABC TRANSPORTER, SUBSTRATE-BINDING LIPOPROTEIN-RELATED"/>
    <property type="match status" value="1"/>
</dbReference>
<evidence type="ECO:0000256" key="1">
    <source>
        <dbReference type="SAM" id="SignalP"/>
    </source>
</evidence>
<proteinExistence type="predicted"/>
<dbReference type="InterPro" id="IPR007487">
    <property type="entry name" value="ABC_transpt-TYRBP-like"/>
</dbReference>
<dbReference type="EMBL" id="AP011548">
    <property type="protein sequence ID" value="BAI41193.1"/>
    <property type="molecule type" value="Genomic_DNA"/>
</dbReference>
<feature type="signal peptide" evidence="1">
    <location>
        <begin position="1"/>
        <end position="25"/>
    </location>
</feature>
<dbReference type="InterPro" id="IPR028082">
    <property type="entry name" value="Peripla_BP_I"/>
</dbReference>
<evidence type="ECO:0000313" key="3">
    <source>
        <dbReference type="Proteomes" id="UP000002067"/>
    </source>
</evidence>
<protein>
    <submittedName>
        <fullName evidence="2">ABC transporter substrate binding component</fullName>
    </submittedName>
</protein>
<organism evidence="2 3">
    <name type="scientific">Lacticaseibacillus rhamnosus (strain ATCC 53103 / LMG 18243 / GG)</name>
    <name type="common">Lactobacillus rhamnosus</name>
    <dbReference type="NCBI Taxonomy" id="568703"/>
    <lineage>
        <taxon>Bacteria</taxon>
        <taxon>Bacillati</taxon>
        <taxon>Bacillota</taxon>
        <taxon>Bacilli</taxon>
        <taxon>Lactobacillales</taxon>
        <taxon>Lactobacillaceae</taxon>
        <taxon>Lacticaseibacillus</taxon>
    </lineage>
</organism>